<comment type="caution">
    <text evidence="1">The sequence shown here is derived from an EMBL/GenBank/DDBJ whole genome shotgun (WGS) entry which is preliminary data.</text>
</comment>
<proteinExistence type="predicted"/>
<sequence>MVKKIVKIKGRIKRNGRWLYIDNYGLVCATSKFGYLIAEQIQPEPNLEYSRSKMWVSFKVCTEVD</sequence>
<dbReference type="EMBL" id="LAZR01049450">
    <property type="protein sequence ID" value="KKK89614.1"/>
    <property type="molecule type" value="Genomic_DNA"/>
</dbReference>
<accession>A0A0F9BG32</accession>
<protein>
    <submittedName>
        <fullName evidence="1">Uncharacterized protein</fullName>
    </submittedName>
</protein>
<reference evidence="1" key="1">
    <citation type="journal article" date="2015" name="Nature">
        <title>Complex archaea that bridge the gap between prokaryotes and eukaryotes.</title>
        <authorList>
            <person name="Spang A."/>
            <person name="Saw J.H."/>
            <person name="Jorgensen S.L."/>
            <person name="Zaremba-Niedzwiedzka K."/>
            <person name="Martijn J."/>
            <person name="Lind A.E."/>
            <person name="van Eijk R."/>
            <person name="Schleper C."/>
            <person name="Guy L."/>
            <person name="Ettema T.J."/>
        </authorList>
    </citation>
    <scope>NUCLEOTIDE SEQUENCE</scope>
</reference>
<evidence type="ECO:0000313" key="1">
    <source>
        <dbReference type="EMBL" id="KKK89614.1"/>
    </source>
</evidence>
<name>A0A0F9BG32_9ZZZZ</name>
<dbReference type="AlphaFoldDB" id="A0A0F9BG32"/>
<gene>
    <name evidence="1" type="ORF">LCGC14_2731320</name>
</gene>
<organism evidence="1">
    <name type="scientific">marine sediment metagenome</name>
    <dbReference type="NCBI Taxonomy" id="412755"/>
    <lineage>
        <taxon>unclassified sequences</taxon>
        <taxon>metagenomes</taxon>
        <taxon>ecological metagenomes</taxon>
    </lineage>
</organism>